<dbReference type="PANTHER" id="PTHR37953">
    <property type="entry name" value="UPF0127 PROTEIN MJ1496"/>
    <property type="match status" value="1"/>
</dbReference>
<dbReference type="InterPro" id="IPR003795">
    <property type="entry name" value="DUF192"/>
</dbReference>
<dbReference type="eggNOG" id="arCOG03115">
    <property type="taxonomic scope" value="Archaea"/>
</dbReference>
<dbReference type="Gene3D" id="2.60.120.1140">
    <property type="entry name" value="Protein of unknown function DUF192"/>
    <property type="match status" value="1"/>
</dbReference>
<evidence type="ECO:0000313" key="2">
    <source>
        <dbReference type="Proteomes" id="UP000001431"/>
    </source>
</evidence>
<dbReference type="STRING" id="410359.Pcal_1147"/>
<keyword evidence="2" id="KW-1185">Reference proteome</keyword>
<gene>
    <name evidence="1" type="ordered locus">Pcal_1147</name>
</gene>
<proteinExistence type="predicted"/>
<dbReference type="HOGENOM" id="CLU_1870818_0_0_2"/>
<dbReference type="EMBL" id="CP000561">
    <property type="protein sequence ID" value="ABO08572.1"/>
    <property type="molecule type" value="Genomic_DNA"/>
</dbReference>
<dbReference type="KEGG" id="pcl:Pcal_1147"/>
<name>A3MVA5_PYRCJ</name>
<sequence length="131" mass="14648">MAVWIALLLISPFALVATAQLDGGTYQLYVADHAARWTVGYMNVTSYDPRGVGAVGMAFLFPRNATWCFWMKNTYLPLKIVWVSGTETTGWVYAEPLDVTPRCGYGDKVVELRPDIPTPRVVILGEQRLLH</sequence>
<reference evidence="1" key="1">
    <citation type="submission" date="2007-02" db="EMBL/GenBank/DDBJ databases">
        <title>Complete sequence of Pyrobaculum calidifontis JCM 11548.</title>
        <authorList>
            <consortium name="US DOE Joint Genome Institute"/>
            <person name="Copeland A."/>
            <person name="Lucas S."/>
            <person name="Lapidus A."/>
            <person name="Barry K."/>
            <person name="Glavina del Rio T."/>
            <person name="Dalin E."/>
            <person name="Tice H."/>
            <person name="Pitluck S."/>
            <person name="Chain P."/>
            <person name="Malfatti S."/>
            <person name="Shin M."/>
            <person name="Vergez L."/>
            <person name="Schmutz J."/>
            <person name="Larimer F."/>
            <person name="Land M."/>
            <person name="Hauser L."/>
            <person name="Kyrpides N."/>
            <person name="Mikhailova N."/>
            <person name="Cozen A.E."/>
            <person name="Fitz-Gibbon S.T."/>
            <person name="House C.H."/>
            <person name="Saltikov C."/>
            <person name="Lowe T.M."/>
            <person name="Richardson P."/>
        </authorList>
    </citation>
    <scope>NUCLEOTIDE SEQUENCE [LARGE SCALE GENOMIC DNA]</scope>
    <source>
        <strain evidence="1">JCM 11548</strain>
    </source>
</reference>
<dbReference type="InterPro" id="IPR038695">
    <property type="entry name" value="Saro_0823-like_sf"/>
</dbReference>
<protein>
    <recommendedName>
        <fullName evidence="3">DUF192 domain-containing protein</fullName>
    </recommendedName>
</protein>
<dbReference type="OrthoDB" id="6763at2157"/>
<dbReference type="Proteomes" id="UP000001431">
    <property type="component" value="Chromosome"/>
</dbReference>
<accession>A3MVA5</accession>
<dbReference type="GeneID" id="4910164"/>
<evidence type="ECO:0000313" key="1">
    <source>
        <dbReference type="EMBL" id="ABO08572.1"/>
    </source>
</evidence>
<organism evidence="1 2">
    <name type="scientific">Pyrobaculum calidifontis (strain DSM 21063 / JCM 11548 / VA1)</name>
    <dbReference type="NCBI Taxonomy" id="410359"/>
    <lineage>
        <taxon>Archaea</taxon>
        <taxon>Thermoproteota</taxon>
        <taxon>Thermoprotei</taxon>
        <taxon>Thermoproteales</taxon>
        <taxon>Thermoproteaceae</taxon>
        <taxon>Pyrobaculum</taxon>
    </lineage>
</organism>
<dbReference type="RefSeq" id="WP_011849830.1">
    <property type="nucleotide sequence ID" value="NC_009073.1"/>
</dbReference>
<dbReference type="AlphaFoldDB" id="A3MVA5"/>
<dbReference type="Pfam" id="PF02643">
    <property type="entry name" value="DUF192"/>
    <property type="match status" value="1"/>
</dbReference>
<evidence type="ECO:0008006" key="3">
    <source>
        <dbReference type="Google" id="ProtNLM"/>
    </source>
</evidence>
<dbReference type="PANTHER" id="PTHR37953:SF1">
    <property type="entry name" value="UPF0127 PROTEIN MJ1496"/>
    <property type="match status" value="1"/>
</dbReference>